<feature type="domain" description="MHD2" evidence="1">
    <location>
        <begin position="34"/>
        <end position="88"/>
    </location>
</feature>
<dbReference type="Pfam" id="PF06292">
    <property type="entry name" value="MUN"/>
    <property type="match status" value="1"/>
</dbReference>
<name>A0ABD0P0H8_CIRMR</name>
<dbReference type="EMBL" id="JAMKFB020000018">
    <property type="protein sequence ID" value="KAL0167514.1"/>
    <property type="molecule type" value="Genomic_DNA"/>
</dbReference>
<dbReference type="InterPro" id="IPR010439">
    <property type="entry name" value="MUN_dom"/>
</dbReference>
<dbReference type="Gene3D" id="1.20.58.1100">
    <property type="match status" value="1"/>
</dbReference>
<organism evidence="2 3">
    <name type="scientific">Cirrhinus mrigala</name>
    <name type="common">Mrigala</name>
    <dbReference type="NCBI Taxonomy" id="683832"/>
    <lineage>
        <taxon>Eukaryota</taxon>
        <taxon>Metazoa</taxon>
        <taxon>Chordata</taxon>
        <taxon>Craniata</taxon>
        <taxon>Vertebrata</taxon>
        <taxon>Euteleostomi</taxon>
        <taxon>Actinopterygii</taxon>
        <taxon>Neopterygii</taxon>
        <taxon>Teleostei</taxon>
        <taxon>Ostariophysi</taxon>
        <taxon>Cypriniformes</taxon>
        <taxon>Cyprinidae</taxon>
        <taxon>Labeoninae</taxon>
        <taxon>Labeonini</taxon>
        <taxon>Cirrhinus</taxon>
    </lineage>
</organism>
<protein>
    <recommendedName>
        <fullName evidence="1">MHD2 domain-containing protein</fullName>
    </recommendedName>
</protein>
<dbReference type="InterPro" id="IPR027080">
    <property type="entry name" value="Unc-13"/>
</dbReference>
<reference evidence="2 3" key="1">
    <citation type="submission" date="2024-05" db="EMBL/GenBank/DDBJ databases">
        <title>Genome sequencing and assembly of Indian major carp, Cirrhinus mrigala (Hamilton, 1822).</title>
        <authorList>
            <person name="Mohindra V."/>
            <person name="Chowdhury L.M."/>
            <person name="Lal K."/>
            <person name="Jena J.K."/>
        </authorList>
    </citation>
    <scope>NUCLEOTIDE SEQUENCE [LARGE SCALE GENOMIC DNA]</scope>
    <source>
        <strain evidence="2">CM1030</strain>
        <tissue evidence="2">Blood</tissue>
    </source>
</reference>
<evidence type="ECO:0000313" key="2">
    <source>
        <dbReference type="EMBL" id="KAL0167514.1"/>
    </source>
</evidence>
<keyword evidence="3" id="KW-1185">Reference proteome</keyword>
<dbReference type="PANTHER" id="PTHR10480">
    <property type="entry name" value="PROTEIN UNC-13 HOMOLOG"/>
    <property type="match status" value="1"/>
</dbReference>
<feature type="non-terminal residue" evidence="2">
    <location>
        <position position="88"/>
    </location>
</feature>
<dbReference type="PANTHER" id="PTHR10480:SF2">
    <property type="entry name" value="PROTEIN UNC-13 HOMOLOG C"/>
    <property type="match status" value="1"/>
</dbReference>
<evidence type="ECO:0000313" key="3">
    <source>
        <dbReference type="Proteomes" id="UP001529510"/>
    </source>
</evidence>
<dbReference type="InterPro" id="IPR014772">
    <property type="entry name" value="Munc13_dom-2"/>
</dbReference>
<sequence>FKPVIEDCVKQMNQELIQMKGNAGNKSNAAMDAETVLRPLMDLLDKNLILFAKICEKTVLKRVLKELWKIVLNTIERQIVLPPLSDQT</sequence>
<evidence type="ECO:0000259" key="1">
    <source>
        <dbReference type="PROSITE" id="PS51259"/>
    </source>
</evidence>
<dbReference type="Proteomes" id="UP001529510">
    <property type="component" value="Unassembled WGS sequence"/>
</dbReference>
<gene>
    <name evidence="2" type="ORF">M9458_035736</name>
</gene>
<proteinExistence type="predicted"/>
<accession>A0ABD0P0H8</accession>
<dbReference type="AlphaFoldDB" id="A0ABD0P0H8"/>
<dbReference type="PROSITE" id="PS51259">
    <property type="entry name" value="MHD2"/>
    <property type="match status" value="1"/>
</dbReference>
<comment type="caution">
    <text evidence="2">The sequence shown here is derived from an EMBL/GenBank/DDBJ whole genome shotgun (WGS) entry which is preliminary data.</text>
</comment>
<feature type="non-terminal residue" evidence="2">
    <location>
        <position position="1"/>
    </location>
</feature>